<dbReference type="PANTHER" id="PTHR30213:SF0">
    <property type="entry name" value="UPF0761 MEMBRANE PROTEIN YIHY"/>
    <property type="match status" value="1"/>
</dbReference>
<feature type="transmembrane region" description="Helical" evidence="7">
    <location>
        <begin position="268"/>
        <end position="289"/>
    </location>
</feature>
<dbReference type="RefSeq" id="WP_214056048.1">
    <property type="nucleotide sequence ID" value="NZ_CP075371.1"/>
</dbReference>
<comment type="subcellular location">
    <subcellularLocation>
        <location evidence="1">Cell membrane</location>
        <topology evidence="1">Multi-pass membrane protein</topology>
    </subcellularLocation>
</comment>
<accession>A0ABX8EJR8</accession>
<reference evidence="8 9" key="1">
    <citation type="submission" date="2021-05" db="EMBL/GenBank/DDBJ databases">
        <title>Complete genome of Nocardioides aquaticus KCTC 9944T isolated from meromictic and hypersaline Ekho Lake, Antarctica.</title>
        <authorList>
            <person name="Hwang K."/>
            <person name="Kim K.M."/>
            <person name="Choe H."/>
        </authorList>
    </citation>
    <scope>NUCLEOTIDE SEQUENCE [LARGE SCALE GENOMIC DNA]</scope>
    <source>
        <strain evidence="8 9">KCTC 9944</strain>
    </source>
</reference>
<keyword evidence="4 7" id="KW-1133">Transmembrane helix</keyword>
<feature type="transmembrane region" description="Helical" evidence="7">
    <location>
        <begin position="197"/>
        <end position="217"/>
    </location>
</feature>
<dbReference type="Proteomes" id="UP000679307">
    <property type="component" value="Chromosome"/>
</dbReference>
<dbReference type="InterPro" id="IPR017039">
    <property type="entry name" value="Virul_fac_BrkB"/>
</dbReference>
<feature type="transmembrane region" description="Helical" evidence="7">
    <location>
        <begin position="237"/>
        <end position="256"/>
    </location>
</feature>
<evidence type="ECO:0000256" key="1">
    <source>
        <dbReference type="ARBA" id="ARBA00004651"/>
    </source>
</evidence>
<keyword evidence="5 7" id="KW-0472">Membrane</keyword>
<evidence type="ECO:0000256" key="7">
    <source>
        <dbReference type="SAM" id="Phobius"/>
    </source>
</evidence>
<evidence type="ECO:0000256" key="2">
    <source>
        <dbReference type="ARBA" id="ARBA00022475"/>
    </source>
</evidence>
<evidence type="ECO:0000256" key="4">
    <source>
        <dbReference type="ARBA" id="ARBA00022989"/>
    </source>
</evidence>
<evidence type="ECO:0000256" key="6">
    <source>
        <dbReference type="SAM" id="MobiDB-lite"/>
    </source>
</evidence>
<dbReference type="EMBL" id="CP075371">
    <property type="protein sequence ID" value="QVT80509.1"/>
    <property type="molecule type" value="Genomic_DNA"/>
</dbReference>
<evidence type="ECO:0000256" key="3">
    <source>
        <dbReference type="ARBA" id="ARBA00022692"/>
    </source>
</evidence>
<feature type="compositionally biased region" description="Basic and acidic residues" evidence="6">
    <location>
        <begin position="31"/>
        <end position="43"/>
    </location>
</feature>
<feature type="transmembrane region" description="Helical" evidence="7">
    <location>
        <begin position="156"/>
        <end position="176"/>
    </location>
</feature>
<evidence type="ECO:0000313" key="8">
    <source>
        <dbReference type="EMBL" id="QVT80509.1"/>
    </source>
</evidence>
<feature type="transmembrane region" description="Helical" evidence="7">
    <location>
        <begin position="86"/>
        <end position="108"/>
    </location>
</feature>
<proteinExistence type="predicted"/>
<feature type="transmembrane region" description="Helical" evidence="7">
    <location>
        <begin position="309"/>
        <end position="330"/>
    </location>
</feature>
<dbReference type="Pfam" id="PF03631">
    <property type="entry name" value="Virul_fac_BrkB"/>
    <property type="match status" value="1"/>
</dbReference>
<dbReference type="PANTHER" id="PTHR30213">
    <property type="entry name" value="INNER MEMBRANE PROTEIN YHJD"/>
    <property type="match status" value="1"/>
</dbReference>
<gene>
    <name evidence="8" type="ORF">ENKNEFLB_02908</name>
</gene>
<name>A0ABX8EJR8_9ACTN</name>
<organism evidence="8 9">
    <name type="scientific">Nocardioides aquaticus</name>
    <dbReference type="NCBI Taxonomy" id="160826"/>
    <lineage>
        <taxon>Bacteria</taxon>
        <taxon>Bacillati</taxon>
        <taxon>Actinomycetota</taxon>
        <taxon>Actinomycetes</taxon>
        <taxon>Propionibacteriales</taxon>
        <taxon>Nocardioidaceae</taxon>
        <taxon>Nocardioides</taxon>
    </lineage>
</organism>
<keyword evidence="2" id="KW-1003">Cell membrane</keyword>
<feature type="region of interest" description="Disordered" evidence="6">
    <location>
        <begin position="1"/>
        <end position="43"/>
    </location>
</feature>
<evidence type="ECO:0008006" key="10">
    <source>
        <dbReference type="Google" id="ProtNLM"/>
    </source>
</evidence>
<keyword evidence="3 7" id="KW-0812">Transmembrane</keyword>
<sequence>MVAPTERHPPPASTPAAVAPQPATPDPLDPDPDHPTEAAEQRRPGTAALATYVALLGRRLHPVWRIVVTAVASCLRNRVTGLAAEAAFFAVLSVPPLVFALAGAVGYVTERFTPAQVEEIRAAVIDLSSRFLTEPAVGKVIDPTIDSVLEGGRFDVISLGFVLALWSGSRALNVFVDTITIMHGLGGQRGIVATRALSFFLYILAMLIGIVALPLVVAGPQMVGRVLPDGLDPLLAFYWPLVVVLCVCFLATLYHVSVPVRTHWRFNLPGACFSLVAWIVGSYVLRWVLTVTSDDSASIYGPLAAPIAVLLWLYVVAIAVLIGAAVNAAFDEVFPQQSTVRARSALSARWRDRVGGGAGRDVG</sequence>
<protein>
    <recommendedName>
        <fullName evidence="10">YihY/virulence factor BrkB family protein</fullName>
    </recommendedName>
</protein>
<evidence type="ECO:0000313" key="9">
    <source>
        <dbReference type="Proteomes" id="UP000679307"/>
    </source>
</evidence>
<keyword evidence="9" id="KW-1185">Reference proteome</keyword>
<evidence type="ECO:0000256" key="5">
    <source>
        <dbReference type="ARBA" id="ARBA00023136"/>
    </source>
</evidence>